<dbReference type="AlphaFoldDB" id="A0A1Y2B8W7"/>
<organism evidence="1 2">
    <name type="scientific">Rhizoclosmatium globosum</name>
    <dbReference type="NCBI Taxonomy" id="329046"/>
    <lineage>
        <taxon>Eukaryota</taxon>
        <taxon>Fungi</taxon>
        <taxon>Fungi incertae sedis</taxon>
        <taxon>Chytridiomycota</taxon>
        <taxon>Chytridiomycota incertae sedis</taxon>
        <taxon>Chytridiomycetes</taxon>
        <taxon>Chytridiales</taxon>
        <taxon>Chytriomycetaceae</taxon>
        <taxon>Rhizoclosmatium</taxon>
    </lineage>
</organism>
<protein>
    <submittedName>
        <fullName evidence="1">Uncharacterized protein</fullName>
    </submittedName>
</protein>
<name>A0A1Y2B8W7_9FUNG</name>
<reference evidence="1 2" key="1">
    <citation type="submission" date="2016-07" db="EMBL/GenBank/DDBJ databases">
        <title>Pervasive Adenine N6-methylation of Active Genes in Fungi.</title>
        <authorList>
            <consortium name="DOE Joint Genome Institute"/>
            <person name="Mondo S.J."/>
            <person name="Dannebaum R.O."/>
            <person name="Kuo R.C."/>
            <person name="Labutti K."/>
            <person name="Haridas S."/>
            <person name="Kuo A."/>
            <person name="Salamov A."/>
            <person name="Ahrendt S.R."/>
            <person name="Lipzen A."/>
            <person name="Sullivan W."/>
            <person name="Andreopoulos W.B."/>
            <person name="Clum A."/>
            <person name="Lindquist E."/>
            <person name="Daum C."/>
            <person name="Ramamoorthy G.K."/>
            <person name="Gryganskyi A."/>
            <person name="Culley D."/>
            <person name="Magnuson J.K."/>
            <person name="James T.Y."/>
            <person name="O'Malley M.A."/>
            <person name="Stajich J.E."/>
            <person name="Spatafora J.W."/>
            <person name="Visel A."/>
            <person name="Grigoriev I.V."/>
        </authorList>
    </citation>
    <scope>NUCLEOTIDE SEQUENCE [LARGE SCALE GENOMIC DNA]</scope>
    <source>
        <strain evidence="1 2">JEL800</strain>
    </source>
</reference>
<accession>A0A1Y2B8W7</accession>
<evidence type="ECO:0000313" key="1">
    <source>
        <dbReference type="EMBL" id="ORY30950.1"/>
    </source>
</evidence>
<gene>
    <name evidence="1" type="ORF">BCR33DRAFT_724169</name>
</gene>
<proteinExistence type="predicted"/>
<dbReference type="Proteomes" id="UP000193642">
    <property type="component" value="Unassembled WGS sequence"/>
</dbReference>
<comment type="caution">
    <text evidence="1">The sequence shown here is derived from an EMBL/GenBank/DDBJ whole genome shotgun (WGS) entry which is preliminary data.</text>
</comment>
<sequence>MSFFQAFGRILPIGVGIFAAVKGHSWYLSRTPHSTPCPRFEMQQDAIKLKENVLKFLDRPYFLDGSILDPTTSYAFTSGINGI</sequence>
<dbReference type="EMBL" id="MCGO01000080">
    <property type="protein sequence ID" value="ORY30950.1"/>
    <property type="molecule type" value="Genomic_DNA"/>
</dbReference>
<evidence type="ECO:0000313" key="2">
    <source>
        <dbReference type="Proteomes" id="UP000193642"/>
    </source>
</evidence>
<keyword evidence="2" id="KW-1185">Reference proteome</keyword>